<feature type="compositionally biased region" description="Basic residues" evidence="1">
    <location>
        <begin position="18"/>
        <end position="28"/>
    </location>
</feature>
<reference evidence="2" key="1">
    <citation type="submission" date="2023-03" db="EMBL/GenBank/DDBJ databases">
        <title>Massive genome expansion in bonnet fungi (Mycena s.s.) driven by repeated elements and novel gene families across ecological guilds.</title>
        <authorList>
            <consortium name="Lawrence Berkeley National Laboratory"/>
            <person name="Harder C.B."/>
            <person name="Miyauchi S."/>
            <person name="Viragh M."/>
            <person name="Kuo A."/>
            <person name="Thoen E."/>
            <person name="Andreopoulos B."/>
            <person name="Lu D."/>
            <person name="Skrede I."/>
            <person name="Drula E."/>
            <person name="Henrissat B."/>
            <person name="Morin E."/>
            <person name="Kohler A."/>
            <person name="Barry K."/>
            <person name="LaButti K."/>
            <person name="Morin E."/>
            <person name="Salamov A."/>
            <person name="Lipzen A."/>
            <person name="Mereny Z."/>
            <person name="Hegedus B."/>
            <person name="Baldrian P."/>
            <person name="Stursova M."/>
            <person name="Weitz H."/>
            <person name="Taylor A."/>
            <person name="Grigoriev I.V."/>
            <person name="Nagy L.G."/>
            <person name="Martin F."/>
            <person name="Kauserud H."/>
        </authorList>
    </citation>
    <scope>NUCLEOTIDE SEQUENCE</scope>
    <source>
        <strain evidence="2">CBHHK002</strain>
    </source>
</reference>
<evidence type="ECO:0000313" key="3">
    <source>
        <dbReference type="Proteomes" id="UP001218218"/>
    </source>
</evidence>
<organism evidence="2 3">
    <name type="scientific">Mycena albidolilacea</name>
    <dbReference type="NCBI Taxonomy" id="1033008"/>
    <lineage>
        <taxon>Eukaryota</taxon>
        <taxon>Fungi</taxon>
        <taxon>Dikarya</taxon>
        <taxon>Basidiomycota</taxon>
        <taxon>Agaricomycotina</taxon>
        <taxon>Agaricomycetes</taxon>
        <taxon>Agaricomycetidae</taxon>
        <taxon>Agaricales</taxon>
        <taxon>Marasmiineae</taxon>
        <taxon>Mycenaceae</taxon>
        <taxon>Mycena</taxon>
    </lineage>
</organism>
<keyword evidence="3" id="KW-1185">Reference proteome</keyword>
<proteinExistence type="predicted"/>
<comment type="caution">
    <text evidence="2">The sequence shown here is derived from an EMBL/GenBank/DDBJ whole genome shotgun (WGS) entry which is preliminary data.</text>
</comment>
<feature type="region of interest" description="Disordered" evidence="1">
    <location>
        <begin position="113"/>
        <end position="205"/>
    </location>
</feature>
<feature type="region of interest" description="Disordered" evidence="1">
    <location>
        <begin position="1"/>
        <end position="54"/>
    </location>
</feature>
<dbReference type="Proteomes" id="UP001218218">
    <property type="component" value="Unassembled WGS sequence"/>
</dbReference>
<name>A0AAD6Z0M3_9AGAR</name>
<feature type="compositionally biased region" description="Pro residues" evidence="1">
    <location>
        <begin position="42"/>
        <end position="53"/>
    </location>
</feature>
<accession>A0AAD6Z0M3</accession>
<protein>
    <submittedName>
        <fullName evidence="2">Uncharacterized protein</fullName>
    </submittedName>
</protein>
<dbReference type="AlphaFoldDB" id="A0AAD6Z0M3"/>
<feature type="region of interest" description="Disordered" evidence="1">
    <location>
        <begin position="352"/>
        <end position="450"/>
    </location>
</feature>
<sequence>MNRGPSPIFDVPEFPTLRRVKPLPKRRRTSEASQPDGDDPSPALPGLPFPLPGPDATAEELIAHAESLSAHMALQSYYMPGLQDIFNRSAELAGVANGNANIRLGLNNLNGNYEDDGEDGEDDGMEHLQQPGNTKKRKVPATNPSASPPGHDRDPGDPALSGGEDEDRDGRSIPTGRTSDDGGGAVDVYQPPSGSPFAGLGIRKGRPPPITLAGLQHKEMLKSRKRQLAAVLGALSHGDTLALDQALSANYAFTAGGAAGTLENTPVQRVRISRRFSPRLARAARFSEKFRHPDKRAFLECEFTFAVPCSTADRLIATKEEVAMLRGRFEAELARQAAKAAKLAAANKLMATLPAKSNRQKRGSRTQSSRVARTTSAQTTTTSTTTTPVKNGDLEGGGVDVLLGLPKPRGKKKKRSALANASNPHHLRNYVPSRLPHSDSGHAANGAPPAASSDLALRFLSADIPPRRRRNKNAAAAAAAGAGAGATAGVGEALTNPADEWICAFCEYQLFYGDDAQHRRAVRNRKKILRRRRRARERAARAASGRGRSTFKGKEGGAKEGEEEYEVHPGWAPGAPVDVPKHTKWRGGGGADKEQGRAELGAG</sequence>
<evidence type="ECO:0000256" key="1">
    <source>
        <dbReference type="SAM" id="MobiDB-lite"/>
    </source>
</evidence>
<feature type="compositionally biased region" description="Acidic residues" evidence="1">
    <location>
        <begin position="113"/>
        <end position="124"/>
    </location>
</feature>
<gene>
    <name evidence="2" type="ORF">DFH08DRAFT_945424</name>
</gene>
<dbReference type="EMBL" id="JARIHO010000109">
    <property type="protein sequence ID" value="KAJ7302960.1"/>
    <property type="molecule type" value="Genomic_DNA"/>
</dbReference>
<feature type="region of interest" description="Disordered" evidence="1">
    <location>
        <begin position="530"/>
        <end position="603"/>
    </location>
</feature>
<evidence type="ECO:0000313" key="2">
    <source>
        <dbReference type="EMBL" id="KAJ7302960.1"/>
    </source>
</evidence>
<feature type="compositionally biased region" description="Low complexity" evidence="1">
    <location>
        <begin position="374"/>
        <end position="387"/>
    </location>
</feature>